<dbReference type="PANTHER" id="PTHR42802">
    <property type="entry name" value="MONOOXYGENASE"/>
    <property type="match status" value="1"/>
</dbReference>
<evidence type="ECO:0000256" key="3">
    <source>
        <dbReference type="ARBA" id="ARBA00007588"/>
    </source>
</evidence>
<comment type="pathway">
    <text evidence="2">Siderophore biosynthesis.</text>
</comment>
<feature type="region of interest" description="Disordered" evidence="8">
    <location>
        <begin position="1"/>
        <end position="38"/>
    </location>
</feature>
<evidence type="ECO:0000256" key="4">
    <source>
        <dbReference type="ARBA" id="ARBA00022630"/>
    </source>
</evidence>
<evidence type="ECO:0000313" key="9">
    <source>
        <dbReference type="EMBL" id="QLK24674.1"/>
    </source>
</evidence>
<dbReference type="RefSeq" id="WP_180839755.1">
    <property type="nucleotide sequence ID" value="NZ_CP059154.1"/>
</dbReference>
<keyword evidence="6" id="KW-0521">NADP</keyword>
<keyword evidence="10" id="KW-1185">Reference proteome</keyword>
<dbReference type="Gene3D" id="3.50.50.60">
    <property type="entry name" value="FAD/NAD(P)-binding domain"/>
    <property type="match status" value="1"/>
</dbReference>
<name>A0A7D6CMS9_9EURY</name>
<keyword evidence="5" id="KW-0274">FAD</keyword>
<organism evidence="9 10">
    <name type="scientific">Natrinema zhouii</name>
    <dbReference type="NCBI Taxonomy" id="1710539"/>
    <lineage>
        <taxon>Archaea</taxon>
        <taxon>Methanobacteriati</taxon>
        <taxon>Methanobacteriota</taxon>
        <taxon>Stenosarchaea group</taxon>
        <taxon>Halobacteria</taxon>
        <taxon>Halobacteriales</taxon>
        <taxon>Natrialbaceae</taxon>
        <taxon>Natrinema</taxon>
    </lineage>
</organism>
<dbReference type="OrthoDB" id="224622at2157"/>
<gene>
    <name evidence="9" type="ORF">HYG81_11140</name>
</gene>
<dbReference type="InterPro" id="IPR036188">
    <property type="entry name" value="FAD/NAD-bd_sf"/>
</dbReference>
<dbReference type="EMBL" id="CP059154">
    <property type="protein sequence ID" value="QLK24674.1"/>
    <property type="molecule type" value="Genomic_DNA"/>
</dbReference>
<dbReference type="Proteomes" id="UP000510869">
    <property type="component" value="Chromosome"/>
</dbReference>
<dbReference type="GO" id="GO:0016491">
    <property type="term" value="F:oxidoreductase activity"/>
    <property type="evidence" value="ECO:0007669"/>
    <property type="project" value="UniProtKB-KW"/>
</dbReference>
<sequence>MTEDDAGTGIDSGDPGSGDGTDGVTDGGDDTAVLDVDDGDSVVDRGSYDVLGVGLGPFNLGLAALLDGADDLELDAVFLEREPEFAWHEGMLIEGVTLEVPFLADLVTMADPTNPYSFLNYVRERDRIYEFYFYETFQLPRREYDEYLRWVAETVPTTRFGREVTSVEYEAAGDDSDDPGDAGTFVVEATNPETGRRYRYRADDLVMGIGSRPALPEFARDHAGGDEPLFHTADYLERRDDALAADAITVVGSGQSAAEVVLDLLERQSVHDYRLDWLTRSDGFFPMEYSKLGLQHFTPEYTRYFYDLPQSRKDDLLADQDLLYKGIDPETSERIYDTLYERSIGDREPDFGMLATTEVADIERLDGSYWLECEQRQQETAFALETDAVIFGTGYQRPTPTFLEPIADRIAFDDRGQFRVSEDYRLEGAFGSPDEDGGRVFVQNAEVHTHGVGAPDLGLGCYRNAVIIDRLAGREVYPIDRDTVFQNFDVESFADHAPVRTDTAQSPSLTTE</sequence>
<evidence type="ECO:0000256" key="5">
    <source>
        <dbReference type="ARBA" id="ARBA00022827"/>
    </source>
</evidence>
<evidence type="ECO:0000256" key="1">
    <source>
        <dbReference type="ARBA" id="ARBA00001974"/>
    </source>
</evidence>
<dbReference type="Pfam" id="PF13434">
    <property type="entry name" value="Lys_Orn_oxgnase"/>
    <property type="match status" value="1"/>
</dbReference>
<keyword evidence="4" id="KW-0285">Flavoprotein</keyword>
<dbReference type="AlphaFoldDB" id="A0A7D6CMS9"/>
<dbReference type="SUPFAM" id="SSF51905">
    <property type="entry name" value="FAD/NAD(P)-binding domain"/>
    <property type="match status" value="1"/>
</dbReference>
<keyword evidence="7" id="KW-0560">Oxidoreductase</keyword>
<dbReference type="GeneID" id="56143767"/>
<evidence type="ECO:0000256" key="8">
    <source>
        <dbReference type="SAM" id="MobiDB-lite"/>
    </source>
</evidence>
<accession>A0A7D6CMS9</accession>
<protein>
    <submittedName>
        <fullName evidence="9">Lysine N(6)-hydroxylase/L-ornithine N(5)-oxygenase family protein</fullName>
    </submittedName>
</protein>
<reference evidence="9 10" key="1">
    <citation type="submission" date="2020-07" db="EMBL/GenBank/DDBJ databases">
        <title>Natrinema (YPL30) sp. nov. and Haloterrigena xxxxxx (YPL8) sp. nov., isolated from a salt mine.</title>
        <authorList>
            <person name="Cui H."/>
        </authorList>
    </citation>
    <scope>NUCLEOTIDE SEQUENCE [LARGE SCALE GENOMIC DNA]</scope>
    <source>
        <strain evidence="9 10">YPL13</strain>
    </source>
</reference>
<comment type="similarity">
    <text evidence="3">Belongs to the lysine N(6)-hydroxylase/L-ornithine N(5)-oxygenase family.</text>
</comment>
<evidence type="ECO:0000256" key="6">
    <source>
        <dbReference type="ARBA" id="ARBA00022857"/>
    </source>
</evidence>
<dbReference type="InterPro" id="IPR025700">
    <property type="entry name" value="Lys/Orn_oxygenase"/>
</dbReference>
<dbReference type="PANTHER" id="PTHR42802:SF1">
    <property type="entry name" value="L-ORNITHINE N(5)-MONOOXYGENASE"/>
    <property type="match status" value="1"/>
</dbReference>
<evidence type="ECO:0000313" key="10">
    <source>
        <dbReference type="Proteomes" id="UP000510869"/>
    </source>
</evidence>
<evidence type="ECO:0000256" key="7">
    <source>
        <dbReference type="ARBA" id="ARBA00023002"/>
    </source>
</evidence>
<proteinExistence type="inferred from homology"/>
<comment type="cofactor">
    <cofactor evidence="1">
        <name>FAD</name>
        <dbReference type="ChEBI" id="CHEBI:57692"/>
    </cofactor>
</comment>
<evidence type="ECO:0000256" key="2">
    <source>
        <dbReference type="ARBA" id="ARBA00004924"/>
    </source>
</evidence>
<dbReference type="KEGG" id="nay:HYG81_11140"/>